<comment type="caution">
    <text evidence="2">The sequence shown here is derived from an EMBL/GenBank/DDBJ whole genome shotgun (WGS) entry which is preliminary data.</text>
</comment>
<proteinExistence type="predicted"/>
<dbReference type="Proteomes" id="UP001341840">
    <property type="component" value="Unassembled WGS sequence"/>
</dbReference>
<feature type="region of interest" description="Disordered" evidence="1">
    <location>
        <begin position="51"/>
        <end position="92"/>
    </location>
</feature>
<name>A0ABU6RF74_9FABA</name>
<organism evidence="2 3">
    <name type="scientific">Stylosanthes scabra</name>
    <dbReference type="NCBI Taxonomy" id="79078"/>
    <lineage>
        <taxon>Eukaryota</taxon>
        <taxon>Viridiplantae</taxon>
        <taxon>Streptophyta</taxon>
        <taxon>Embryophyta</taxon>
        <taxon>Tracheophyta</taxon>
        <taxon>Spermatophyta</taxon>
        <taxon>Magnoliopsida</taxon>
        <taxon>eudicotyledons</taxon>
        <taxon>Gunneridae</taxon>
        <taxon>Pentapetalae</taxon>
        <taxon>rosids</taxon>
        <taxon>fabids</taxon>
        <taxon>Fabales</taxon>
        <taxon>Fabaceae</taxon>
        <taxon>Papilionoideae</taxon>
        <taxon>50 kb inversion clade</taxon>
        <taxon>dalbergioids sensu lato</taxon>
        <taxon>Dalbergieae</taxon>
        <taxon>Pterocarpus clade</taxon>
        <taxon>Stylosanthes</taxon>
    </lineage>
</organism>
<accession>A0ABU6RF74</accession>
<feature type="compositionally biased region" description="Basic residues" evidence="1">
    <location>
        <begin position="78"/>
        <end position="87"/>
    </location>
</feature>
<evidence type="ECO:0000313" key="2">
    <source>
        <dbReference type="EMBL" id="MED6122677.1"/>
    </source>
</evidence>
<sequence>MLLFKNLQKKEHEDPNRFRRIVSQKRNEFYYKNANLKRNRAPYQNILRKNIQTKMVNGTGKGSKKGNATKPAPANASKPKKDKKGPGRRTGIPNYYLKQKVLKQIYNHFHTYDNTIHTISGEVEITTEKIGKAIGLNHTGTTYDDKITPRELSEEDYNVYKLF</sequence>
<reference evidence="2 3" key="1">
    <citation type="journal article" date="2023" name="Plants (Basel)">
        <title>Bridging the Gap: Combining Genomics and Transcriptomics Approaches to Understand Stylosanthes scabra, an Orphan Legume from the Brazilian Caatinga.</title>
        <authorList>
            <person name="Ferreira-Neto J.R.C."/>
            <person name="da Silva M.D."/>
            <person name="Binneck E."/>
            <person name="de Melo N.F."/>
            <person name="da Silva R.H."/>
            <person name="de Melo A.L.T.M."/>
            <person name="Pandolfi V."/>
            <person name="Bustamante F.O."/>
            <person name="Brasileiro-Vidal A.C."/>
            <person name="Benko-Iseppon A.M."/>
        </authorList>
    </citation>
    <scope>NUCLEOTIDE SEQUENCE [LARGE SCALE GENOMIC DNA]</scope>
    <source>
        <tissue evidence="2">Leaves</tissue>
    </source>
</reference>
<protein>
    <submittedName>
        <fullName evidence="2">Uncharacterized protein</fullName>
    </submittedName>
</protein>
<feature type="compositionally biased region" description="Low complexity" evidence="1">
    <location>
        <begin position="68"/>
        <end position="77"/>
    </location>
</feature>
<gene>
    <name evidence="2" type="ORF">PIB30_042008</name>
</gene>
<evidence type="ECO:0000313" key="3">
    <source>
        <dbReference type="Proteomes" id="UP001341840"/>
    </source>
</evidence>
<evidence type="ECO:0000256" key="1">
    <source>
        <dbReference type="SAM" id="MobiDB-lite"/>
    </source>
</evidence>
<keyword evidence="3" id="KW-1185">Reference proteome</keyword>
<dbReference type="EMBL" id="JASCZI010030444">
    <property type="protein sequence ID" value="MED6122677.1"/>
    <property type="molecule type" value="Genomic_DNA"/>
</dbReference>